<dbReference type="RefSeq" id="WP_275031966.1">
    <property type="nucleotide sequence ID" value="NZ_CP118615.1"/>
</dbReference>
<protein>
    <submittedName>
        <fullName evidence="1">Uncharacterized protein</fullName>
    </submittedName>
</protein>
<dbReference type="EMBL" id="CP118615">
    <property type="protein sequence ID" value="WDZ85268.1"/>
    <property type="molecule type" value="Genomic_DNA"/>
</dbReference>
<reference evidence="1 2" key="1">
    <citation type="submission" date="2023-02" db="EMBL/GenBank/DDBJ databases">
        <authorList>
            <person name="Mo P."/>
        </authorList>
    </citation>
    <scope>NUCLEOTIDE SEQUENCE [LARGE SCALE GENOMIC DNA]</scope>
    <source>
        <strain evidence="1 2">HUAS 3</strain>
    </source>
</reference>
<gene>
    <name evidence="1" type="ORF">PVK37_02040</name>
</gene>
<proteinExistence type="predicted"/>
<accession>A0ABY7ZTB1</accession>
<keyword evidence="2" id="KW-1185">Reference proteome</keyword>
<organism evidence="1 2">
    <name type="scientific">Micromonospora cathayae</name>
    <dbReference type="NCBI Taxonomy" id="3028804"/>
    <lineage>
        <taxon>Bacteria</taxon>
        <taxon>Bacillati</taxon>
        <taxon>Actinomycetota</taxon>
        <taxon>Actinomycetes</taxon>
        <taxon>Micromonosporales</taxon>
        <taxon>Micromonosporaceae</taxon>
        <taxon>Micromonospora</taxon>
    </lineage>
</organism>
<evidence type="ECO:0000313" key="1">
    <source>
        <dbReference type="EMBL" id="WDZ85268.1"/>
    </source>
</evidence>
<dbReference type="Proteomes" id="UP001219605">
    <property type="component" value="Chromosome"/>
</dbReference>
<name>A0ABY7ZTB1_9ACTN</name>
<evidence type="ECO:0000313" key="2">
    <source>
        <dbReference type="Proteomes" id="UP001219605"/>
    </source>
</evidence>
<sequence length="402" mass="44221">MRTDICEPDLLWTRWGLLSAALTALGHDDVYWCAADGAHHDDHGGNWARLVRVDGGRAVLFGYDHEYSDTVDATPPVDLLAGAPAWLPWPELLRYVADDQLGYVHWYDREWSRVPYPAGLADGLTATVGALLDADRLEGQLSDVVTEWGGHEPAGPAERDDLARAAARLRVAAEARTLDPADLTGLLGRLRHRTVDLAAALTVAADAGLTPGSALPSVPAGTEVPRRRIRQLSGTQHEELVRAAMRAATERQRPPTAPTAELTALVDWVRGHTPDGDGRCLLLVEVTDTGLRPVPGPRPPAGVFGDGWTAFRELAGLVRQLRAAEAHPEHGRWFHLRLETTPDGYAVERYYDTVPDWLPADDRHPIWLDALRQEMDRRTPEFRPTWAARLAPEVAWGYADPA</sequence>